<evidence type="ECO:0000256" key="9">
    <source>
        <dbReference type="ARBA" id="ARBA00032471"/>
    </source>
</evidence>
<feature type="compositionally biased region" description="Low complexity" evidence="11">
    <location>
        <begin position="357"/>
        <end position="366"/>
    </location>
</feature>
<dbReference type="GO" id="GO:0006355">
    <property type="term" value="P:regulation of DNA-templated transcription"/>
    <property type="evidence" value="ECO:0007669"/>
    <property type="project" value="UniProtKB-UniRule"/>
</dbReference>
<dbReference type="SUPFAM" id="SSF46689">
    <property type="entry name" value="Homeodomain-like"/>
    <property type="match status" value="1"/>
</dbReference>
<dbReference type="GO" id="GO:0010833">
    <property type="term" value="P:telomere maintenance via telomere lengthening"/>
    <property type="evidence" value="ECO:0007669"/>
    <property type="project" value="UniProtKB-UniRule"/>
</dbReference>
<feature type="compositionally biased region" description="Low complexity" evidence="11">
    <location>
        <begin position="397"/>
        <end position="409"/>
    </location>
</feature>
<keyword evidence="5 10" id="KW-0805">Transcription regulation</keyword>
<proteinExistence type="inferred from homology"/>
<dbReference type="PANTHER" id="PTHR16466:SF6">
    <property type="entry name" value="TELOMERIC REPEAT-BINDING FACTOR 2-INTERACTING PROTEIN 1"/>
    <property type="match status" value="1"/>
</dbReference>
<feature type="compositionally biased region" description="Basic and acidic residues" evidence="11">
    <location>
        <begin position="218"/>
        <end position="227"/>
    </location>
</feature>
<feature type="compositionally biased region" description="Polar residues" evidence="11">
    <location>
        <begin position="254"/>
        <end position="274"/>
    </location>
</feature>
<feature type="domain" description="BRCT" evidence="13">
    <location>
        <begin position="16"/>
        <end position="94"/>
    </location>
</feature>
<dbReference type="Proteomes" id="UP000838412">
    <property type="component" value="Chromosome 6"/>
</dbReference>
<dbReference type="Pfam" id="PF08914">
    <property type="entry name" value="Myb_Rap1"/>
    <property type="match status" value="1"/>
</dbReference>
<keyword evidence="7 10" id="KW-0804">Transcription</keyword>
<evidence type="ECO:0000256" key="5">
    <source>
        <dbReference type="ARBA" id="ARBA00023015"/>
    </source>
</evidence>
<feature type="compositionally biased region" description="Basic and acidic residues" evidence="11">
    <location>
        <begin position="484"/>
        <end position="498"/>
    </location>
</feature>
<evidence type="ECO:0000259" key="12">
    <source>
        <dbReference type="Pfam" id="PF08914"/>
    </source>
</evidence>
<comment type="subcellular location">
    <subcellularLocation>
        <location evidence="10">Nucleus</location>
    </subcellularLocation>
    <subcellularLocation>
        <location evidence="10">Chromosome</location>
        <location evidence="10">Telomere</location>
    </subcellularLocation>
</comment>
<name>A0A8K0A7F5_BRALA</name>
<dbReference type="FunFam" id="1.10.10.60:FF:000246">
    <property type="entry name" value="Telomeric repeat-binding factor 2-interacting protein 1"/>
    <property type="match status" value="1"/>
</dbReference>
<keyword evidence="3 10" id="KW-0158">Chromosome</keyword>
<evidence type="ECO:0000256" key="2">
    <source>
        <dbReference type="ARBA" id="ARBA00017805"/>
    </source>
</evidence>
<feature type="compositionally biased region" description="Acidic residues" evidence="11">
    <location>
        <begin position="203"/>
        <end position="217"/>
    </location>
</feature>
<evidence type="ECO:0000256" key="4">
    <source>
        <dbReference type="ARBA" id="ARBA00022895"/>
    </source>
</evidence>
<feature type="domain" description="TERF2-interacting telomeric protein 1 Myb" evidence="12">
    <location>
        <begin position="123"/>
        <end position="178"/>
    </location>
</feature>
<keyword evidence="4 10" id="KW-0779">Telomere</keyword>
<reference evidence="14" key="1">
    <citation type="submission" date="2022-01" db="EMBL/GenBank/DDBJ databases">
        <authorList>
            <person name="Braso-Vives M."/>
        </authorList>
    </citation>
    <scope>NUCLEOTIDE SEQUENCE</scope>
</reference>
<evidence type="ECO:0000256" key="3">
    <source>
        <dbReference type="ARBA" id="ARBA00022454"/>
    </source>
</evidence>
<keyword evidence="15" id="KW-1185">Reference proteome</keyword>
<feature type="region of interest" description="Disordered" evidence="11">
    <location>
        <begin position="550"/>
        <end position="570"/>
    </location>
</feature>
<accession>A0A8K0A7F5</accession>
<evidence type="ECO:0000313" key="14">
    <source>
        <dbReference type="EMBL" id="CAH1267778.1"/>
    </source>
</evidence>
<organism evidence="14 15">
    <name type="scientific">Branchiostoma lanceolatum</name>
    <name type="common">Common lancelet</name>
    <name type="synonym">Amphioxus lanceolatum</name>
    <dbReference type="NCBI Taxonomy" id="7740"/>
    <lineage>
        <taxon>Eukaryota</taxon>
        <taxon>Metazoa</taxon>
        <taxon>Chordata</taxon>
        <taxon>Cephalochordata</taxon>
        <taxon>Leptocardii</taxon>
        <taxon>Amphioxiformes</taxon>
        <taxon>Branchiostomatidae</taxon>
        <taxon>Branchiostoma</taxon>
    </lineage>
</organism>
<sequence>MAGPESSSVVSHSNVLFQTQDGRPLTFYCIPGDVKTKIRPLVKHGGGKVTSRGPDENCIKLAAEGQLVRGEDTYSYRYILDCVEKNTLLPLEQYKMRGTRSSTVSSHKTSLTASGKGREPFLKSEQIAILKYVAENSTSRKPVGGNKIWKEMELYKVTKHSWHAMRDHYLKQLKGKEHLFDLNDRLKYSRLQFRKAESQTTHDDDDEEDDKDAPEDAAEPHGDDSNKNDSLNIDVFDSSDEEQKDLGNPAKDSVLTSSVTKDTSNSNVGQGSVKVSSASLGSAQVSSAQEDSAPVGPAQVGPAQVDSAPVVSAQEDSAPVVSAQVDSAPVVSAQEDSAPVVSAQVDSAPVGPVQMDSATSSTTLRRSPLRRGKVAPVEADRGRSPEKTVVGVGAHKSSPGAQSSVSASSDDVDTHLTVIASDVKREQVKEDYIPPVKRARLSPKDVKNGEEQDAQEEEHQQVNSEAVQDSQEPPTAEEPQEEQQELRAEDGMWGTEDKRDEEDDHLTTVLEGCVKVKNLMTEFNLSLVMATRALYYNCGDLGATRTFLRSSRKPDGISPPGWSADSDKEN</sequence>
<evidence type="ECO:0000256" key="1">
    <source>
        <dbReference type="ARBA" id="ARBA00010467"/>
    </source>
</evidence>
<keyword evidence="6 10" id="KW-0010">Activator</keyword>
<evidence type="ECO:0000259" key="13">
    <source>
        <dbReference type="Pfam" id="PF16589"/>
    </source>
</evidence>
<dbReference type="InterPro" id="IPR015010">
    <property type="entry name" value="TERF2IP_Myb"/>
</dbReference>
<dbReference type="GO" id="GO:0042162">
    <property type="term" value="F:telomeric DNA binding"/>
    <property type="evidence" value="ECO:0007669"/>
    <property type="project" value="TreeGrafter"/>
</dbReference>
<feature type="region of interest" description="Disordered" evidence="11">
    <location>
        <begin position="195"/>
        <end position="413"/>
    </location>
</feature>
<comment type="function">
    <text evidence="10">Acts both as a regulator of telomere function and as a transcription regulator. Involved in the regulation of telomere length and protection as a component of the shelterin complex (telosome). Does not bind DNA directly: recruited to telomeric double-stranded 5'-TTAGGG-3' repeats via its interaction with terf2. Independently of its function in telomeres, also acts as a transcription regulator: recruited to extratelomeric 5'-TTAGGG-3' sites via its association with terf2 or other factors, and regulates gene expression.</text>
</comment>
<dbReference type="AlphaFoldDB" id="A0A8K0A7F5"/>
<feature type="compositionally biased region" description="Low complexity" evidence="11">
    <location>
        <begin position="275"/>
        <end position="289"/>
    </location>
</feature>
<dbReference type="InterPro" id="IPR039595">
    <property type="entry name" value="TE2IP/Rap1"/>
</dbReference>
<evidence type="ECO:0000256" key="8">
    <source>
        <dbReference type="ARBA" id="ARBA00023242"/>
    </source>
</evidence>
<dbReference type="CDD" id="cd11655">
    <property type="entry name" value="rap1_myb-like"/>
    <property type="match status" value="1"/>
</dbReference>
<evidence type="ECO:0000256" key="11">
    <source>
        <dbReference type="SAM" id="MobiDB-lite"/>
    </source>
</evidence>
<dbReference type="PANTHER" id="PTHR16466">
    <property type="entry name" value="TELOMERE REPEAT-BINDING FACTOR 2-INTERACTING PROTEIN 1"/>
    <property type="match status" value="1"/>
</dbReference>
<dbReference type="EMBL" id="OV696691">
    <property type="protein sequence ID" value="CAH1267778.1"/>
    <property type="molecule type" value="Genomic_DNA"/>
</dbReference>
<comment type="subunit">
    <text evidence="10">Homodimer.</text>
</comment>
<dbReference type="GO" id="GO:0005654">
    <property type="term" value="C:nucleoplasm"/>
    <property type="evidence" value="ECO:0007669"/>
    <property type="project" value="UniProtKB-ARBA"/>
</dbReference>
<protein>
    <recommendedName>
        <fullName evidence="2 10">Telomeric repeat-binding factor 2-interacting protein 1</fullName>
        <shortName evidence="10">TERF2-interacting telomeric protein 1</shortName>
    </recommendedName>
    <alternativeName>
        <fullName evidence="9 10">Repressor/activator protein 1 homolog</fullName>
    </alternativeName>
</protein>
<dbReference type="InterPro" id="IPR009057">
    <property type="entry name" value="Homeodomain-like_sf"/>
</dbReference>
<evidence type="ECO:0000256" key="7">
    <source>
        <dbReference type="ARBA" id="ARBA00023163"/>
    </source>
</evidence>
<evidence type="ECO:0000313" key="15">
    <source>
        <dbReference type="Proteomes" id="UP000838412"/>
    </source>
</evidence>
<dbReference type="Pfam" id="PF16589">
    <property type="entry name" value="BRCT_2"/>
    <property type="match status" value="1"/>
</dbReference>
<evidence type="ECO:0000256" key="10">
    <source>
        <dbReference type="RuleBase" id="RU367107"/>
    </source>
</evidence>
<dbReference type="Gene3D" id="1.10.10.60">
    <property type="entry name" value="Homeodomain-like"/>
    <property type="match status" value="1"/>
</dbReference>
<dbReference type="GO" id="GO:0070187">
    <property type="term" value="C:shelterin complex"/>
    <property type="evidence" value="ECO:0007669"/>
    <property type="project" value="TreeGrafter"/>
</dbReference>
<dbReference type="InterPro" id="IPR001357">
    <property type="entry name" value="BRCT_dom"/>
</dbReference>
<dbReference type="OrthoDB" id="10065832at2759"/>
<comment type="similarity">
    <text evidence="1 10">Belongs to the RAP1 family.</text>
</comment>
<evidence type="ECO:0000256" key="6">
    <source>
        <dbReference type="ARBA" id="ARBA00023159"/>
    </source>
</evidence>
<dbReference type="GO" id="GO:0031848">
    <property type="term" value="P:protection from non-homologous end joining at telomere"/>
    <property type="evidence" value="ECO:0007669"/>
    <property type="project" value="TreeGrafter"/>
</dbReference>
<keyword evidence="8 10" id="KW-0539">Nucleus</keyword>
<feature type="region of interest" description="Disordered" evidence="11">
    <location>
        <begin position="430"/>
        <end position="503"/>
    </location>
</feature>
<gene>
    <name evidence="14" type="primary">TERF2IP</name>
    <name evidence="14" type="ORF">BLAG_LOCUS20990</name>
</gene>